<dbReference type="CDD" id="cd17039">
    <property type="entry name" value="Ubl_ubiquitin_like"/>
    <property type="match status" value="1"/>
</dbReference>
<accession>A0A2G5UNG7</accession>
<keyword evidence="3" id="KW-1185">Reference proteome</keyword>
<evidence type="ECO:0000313" key="2">
    <source>
        <dbReference type="EMBL" id="PIC41115.1"/>
    </source>
</evidence>
<dbReference type="Proteomes" id="UP000230233">
    <property type="component" value="Chromosome III"/>
</dbReference>
<dbReference type="EMBL" id="PDUG01000003">
    <property type="protein sequence ID" value="PIC41115.1"/>
    <property type="molecule type" value="Genomic_DNA"/>
</dbReference>
<reference evidence="3" key="1">
    <citation type="submission" date="2017-10" db="EMBL/GenBank/DDBJ databases">
        <title>Rapid genome shrinkage in a self-fertile nematode reveals novel sperm competition proteins.</title>
        <authorList>
            <person name="Yin D."/>
            <person name="Schwarz E.M."/>
            <person name="Thomas C.G."/>
            <person name="Felde R.L."/>
            <person name="Korf I.F."/>
            <person name="Cutter A.D."/>
            <person name="Schartner C.M."/>
            <person name="Ralston E.J."/>
            <person name="Meyer B.J."/>
            <person name="Haag E.S."/>
        </authorList>
    </citation>
    <scope>NUCLEOTIDE SEQUENCE [LARGE SCALE GENOMIC DNA]</scope>
    <source>
        <strain evidence="3">JU1422</strain>
    </source>
</reference>
<feature type="domain" description="Ubiquitin-like" evidence="1">
    <location>
        <begin position="2"/>
        <end position="62"/>
    </location>
</feature>
<evidence type="ECO:0000259" key="1">
    <source>
        <dbReference type="PROSITE" id="PS50053"/>
    </source>
</evidence>
<dbReference type="STRING" id="1611254.A0A2G5UNG7"/>
<organism evidence="2 3">
    <name type="scientific">Caenorhabditis nigoni</name>
    <dbReference type="NCBI Taxonomy" id="1611254"/>
    <lineage>
        <taxon>Eukaryota</taxon>
        <taxon>Metazoa</taxon>
        <taxon>Ecdysozoa</taxon>
        <taxon>Nematoda</taxon>
        <taxon>Chromadorea</taxon>
        <taxon>Rhabditida</taxon>
        <taxon>Rhabditina</taxon>
        <taxon>Rhabditomorpha</taxon>
        <taxon>Rhabditoidea</taxon>
        <taxon>Rhabditidae</taxon>
        <taxon>Peloderinae</taxon>
        <taxon>Caenorhabditis</taxon>
    </lineage>
</organism>
<sequence length="443" mass="51521">MVTVHIRLVGGKKEKKCDPVRVHAKSSLDELEKKIEELTGIPKKHQHVEHNGALVRESSMVSLVSFKTVKLNVKHAHVKLFAKYKSCVEKAKRRIDPHDNVIQAVKYYEQLQSGGIFKIYTEMKAFSDSYHANVAAWTDGNINLIRKATWEYFKERHDEKRGEEESDFECKFEKRDAVFGGRSANTIAKVRMHGESGVVTYNVKYVFYSFFQHSVLLRPHHNAPTLQTAGREPDIFELLQYPLLHKIGVCPKALIIPPTARAGTRTSTYIATVWDGDLQLLQDIRNRDLTAEIMVQLVMLRVLLFITDLHKQNCGRFGTTNNLAVIDFAPNKQYVVHDKIENAMWEICPHKRLKDQWQRLRDQHDRNSWLKIAKVYFEKWELAKNVEEARMDLEPIKEDLKGRDIRFLPREKMNSPTPQLEDYIAKLYRNIHNLKIVLESLPN</sequence>
<name>A0A2G5UNG7_9PELO</name>
<evidence type="ECO:0000313" key="3">
    <source>
        <dbReference type="Proteomes" id="UP000230233"/>
    </source>
</evidence>
<gene>
    <name evidence="2" type="primary">Cnig_chr_III.g8646</name>
    <name evidence="2" type="ORF">B9Z55_008646</name>
</gene>
<protein>
    <recommendedName>
        <fullName evidence="1">Ubiquitin-like domain-containing protein</fullName>
    </recommendedName>
</protein>
<dbReference type="PROSITE" id="PS50053">
    <property type="entry name" value="UBIQUITIN_2"/>
    <property type="match status" value="1"/>
</dbReference>
<dbReference type="AlphaFoldDB" id="A0A2G5UNG7"/>
<dbReference type="PANTHER" id="PTHR33651:SF2">
    <property type="entry name" value="PI3K_PI4K CATALYTIC DOMAIN-CONTAINING PROTEIN"/>
    <property type="match status" value="1"/>
</dbReference>
<dbReference type="PANTHER" id="PTHR33651">
    <property type="entry name" value="PROTEIN CBG06246"/>
    <property type="match status" value="1"/>
</dbReference>
<dbReference type="OrthoDB" id="5809319at2759"/>
<proteinExistence type="predicted"/>
<dbReference type="InterPro" id="IPR000626">
    <property type="entry name" value="Ubiquitin-like_dom"/>
</dbReference>
<comment type="caution">
    <text evidence="2">The sequence shown here is derived from an EMBL/GenBank/DDBJ whole genome shotgun (WGS) entry which is preliminary data.</text>
</comment>